<gene>
    <name evidence="2" type="ORF">CATMQ487_17520</name>
</gene>
<feature type="compositionally biased region" description="Basic residues" evidence="1">
    <location>
        <begin position="331"/>
        <end position="340"/>
    </location>
</feature>
<feature type="region of interest" description="Disordered" evidence="1">
    <location>
        <begin position="1"/>
        <end position="21"/>
    </location>
</feature>
<dbReference type="Proteomes" id="UP001057498">
    <property type="component" value="Chromosome"/>
</dbReference>
<organism evidence="2 3">
    <name type="scientific">Sphaerotilus microaerophilus</name>
    <dbReference type="NCBI Taxonomy" id="2914710"/>
    <lineage>
        <taxon>Bacteria</taxon>
        <taxon>Pseudomonadati</taxon>
        <taxon>Pseudomonadota</taxon>
        <taxon>Betaproteobacteria</taxon>
        <taxon>Burkholderiales</taxon>
        <taxon>Sphaerotilaceae</taxon>
        <taxon>Sphaerotilus</taxon>
    </lineage>
</organism>
<evidence type="ECO:0000313" key="2">
    <source>
        <dbReference type="EMBL" id="BDI04782.1"/>
    </source>
</evidence>
<dbReference type="InterPro" id="IPR010602">
    <property type="entry name" value="DUF1186"/>
</dbReference>
<reference evidence="2" key="1">
    <citation type="submission" date="2022-04" db="EMBL/GenBank/DDBJ databases">
        <title>Whole genome sequence of Sphaerotilus sp. FB-5.</title>
        <authorList>
            <person name="Takeda M."/>
            <person name="Narihara S."/>
            <person name="Akimoto M."/>
            <person name="Akimoto R."/>
            <person name="Nishiyashiki S."/>
            <person name="Murakami T."/>
        </authorList>
    </citation>
    <scope>NUCLEOTIDE SEQUENCE</scope>
    <source>
        <strain evidence="2">FB-5</strain>
    </source>
</reference>
<name>A0ABM7YKD5_9BURK</name>
<dbReference type="InterPro" id="IPR004027">
    <property type="entry name" value="SEC_C_motif"/>
</dbReference>
<keyword evidence="3" id="KW-1185">Reference proteome</keyword>
<dbReference type="PANTHER" id="PTHR33747:SF1">
    <property type="entry name" value="ADENYLATE CYCLASE-ASSOCIATED CAP C-TERMINAL DOMAIN-CONTAINING PROTEIN"/>
    <property type="match status" value="1"/>
</dbReference>
<dbReference type="EMBL" id="AP025730">
    <property type="protein sequence ID" value="BDI04782.1"/>
    <property type="molecule type" value="Genomic_DNA"/>
</dbReference>
<dbReference type="SUPFAM" id="SSF103642">
    <property type="entry name" value="Sec-C motif"/>
    <property type="match status" value="1"/>
</dbReference>
<sequence length="340" mass="37823">MDRMNIPTDHAPDPVNPNTDLSLGDDPWLRLCRELVKCDPPYPTETVRWAQTQREALTPHFLALLERVARDPAAASEDDANLFTWAYVYLAVWRDCRAWEPMLALLRQPTALLDELLGDMIHECYGRALASVCPGDVAPLRELAQDGSVSVWTRIAVLDAWRLRVQLADAAQAELEDDLLLLGEQCAAELRNVTEDDLEEIDTSAEYLLSDVIATAGKLQSQRLQPTVHGWFDEELVDPMTIGREDYDADMRDGGMAPEGSPANRHNAFVDDPVEETRWWGCWSEPSSAAPSSPMPWPVALSQVEDPAPTTYVRAEEKVGRNDPCPCGSGKKYKKCHGAG</sequence>
<dbReference type="Pfam" id="PF06685">
    <property type="entry name" value="DUF1186"/>
    <property type="match status" value="1"/>
</dbReference>
<feature type="region of interest" description="Disordered" evidence="1">
    <location>
        <begin position="319"/>
        <end position="340"/>
    </location>
</feature>
<evidence type="ECO:0008006" key="4">
    <source>
        <dbReference type="Google" id="ProtNLM"/>
    </source>
</evidence>
<proteinExistence type="predicted"/>
<evidence type="ECO:0000313" key="3">
    <source>
        <dbReference type="Proteomes" id="UP001057498"/>
    </source>
</evidence>
<dbReference type="PANTHER" id="PTHR33747">
    <property type="entry name" value="UPF0225 PROTEIN SCO1677"/>
    <property type="match status" value="1"/>
</dbReference>
<accession>A0ABM7YKD5</accession>
<evidence type="ECO:0000256" key="1">
    <source>
        <dbReference type="SAM" id="MobiDB-lite"/>
    </source>
</evidence>
<dbReference type="Pfam" id="PF02810">
    <property type="entry name" value="SEC-C"/>
    <property type="match status" value="1"/>
</dbReference>
<protein>
    <recommendedName>
        <fullName evidence="4">SEC-C motif-containing protein</fullName>
    </recommendedName>
</protein>
<dbReference type="Gene3D" id="3.10.450.50">
    <property type="match status" value="1"/>
</dbReference>